<proteinExistence type="predicted"/>
<protein>
    <submittedName>
        <fullName evidence="2">Uncharacterized protein</fullName>
    </submittedName>
</protein>
<comment type="caution">
    <text evidence="2">The sequence shown here is derived from an EMBL/GenBank/DDBJ whole genome shotgun (WGS) entry which is preliminary data.</text>
</comment>
<name>A0A2T4UEG2_9ACTN</name>
<sequence>MPSPLPAVTCLDCGFAWNSAAMADGLRLLGTCARCGTGTLAFRDAPPSAPAPQARATADHDGAPHLVLGVPRR</sequence>
<evidence type="ECO:0000256" key="1">
    <source>
        <dbReference type="SAM" id="MobiDB-lite"/>
    </source>
</evidence>
<gene>
    <name evidence="2" type="ORF">C7Y72_14360</name>
</gene>
<accession>A0A2T4UEG2</accession>
<feature type="region of interest" description="Disordered" evidence="1">
    <location>
        <begin position="45"/>
        <end position="73"/>
    </location>
</feature>
<reference evidence="2 3" key="1">
    <citation type="submission" date="2018-03" db="EMBL/GenBank/DDBJ databases">
        <title>Aquarubrobacter algicola gen. nov., sp. nov., a novel actinobacterium isolated from shallow eutrophic lake during the end of cyanobacterial harmful algal blooms.</title>
        <authorList>
            <person name="Chun S.J."/>
        </authorList>
    </citation>
    <scope>NUCLEOTIDE SEQUENCE [LARGE SCALE GENOMIC DNA]</scope>
    <source>
        <strain evidence="2 3">Seoho-28</strain>
    </source>
</reference>
<dbReference type="EMBL" id="PYYB01000002">
    <property type="protein sequence ID" value="PTL56171.1"/>
    <property type="molecule type" value="Genomic_DNA"/>
</dbReference>
<dbReference type="AlphaFoldDB" id="A0A2T4UEG2"/>
<dbReference type="RefSeq" id="WP_107569890.1">
    <property type="nucleotide sequence ID" value="NZ_PYYB01000002.1"/>
</dbReference>
<keyword evidence="3" id="KW-1185">Reference proteome</keyword>
<organism evidence="2 3">
    <name type="scientific">Paraconexibacter algicola</name>
    <dbReference type="NCBI Taxonomy" id="2133960"/>
    <lineage>
        <taxon>Bacteria</taxon>
        <taxon>Bacillati</taxon>
        <taxon>Actinomycetota</taxon>
        <taxon>Thermoleophilia</taxon>
        <taxon>Solirubrobacterales</taxon>
        <taxon>Paraconexibacteraceae</taxon>
        <taxon>Paraconexibacter</taxon>
    </lineage>
</organism>
<evidence type="ECO:0000313" key="3">
    <source>
        <dbReference type="Proteomes" id="UP000240739"/>
    </source>
</evidence>
<dbReference type="OrthoDB" id="4226177at2"/>
<evidence type="ECO:0000313" key="2">
    <source>
        <dbReference type="EMBL" id="PTL56171.1"/>
    </source>
</evidence>
<dbReference type="Proteomes" id="UP000240739">
    <property type="component" value="Unassembled WGS sequence"/>
</dbReference>